<dbReference type="SUPFAM" id="SSF51735">
    <property type="entry name" value="NAD(P)-binding Rossmann-fold domains"/>
    <property type="match status" value="1"/>
</dbReference>
<dbReference type="OrthoDB" id="9793825at2"/>
<dbReference type="NCBIfam" id="NF006123">
    <property type="entry name" value="PRK08267.1"/>
    <property type="match status" value="1"/>
</dbReference>
<accession>A0A437M697</accession>
<evidence type="ECO:0000313" key="4">
    <source>
        <dbReference type="EMBL" id="RVT93066.1"/>
    </source>
</evidence>
<dbReference type="PANTHER" id="PTHR43391">
    <property type="entry name" value="RETINOL DEHYDROGENASE-RELATED"/>
    <property type="match status" value="1"/>
</dbReference>
<dbReference type="GO" id="GO:0016491">
    <property type="term" value="F:oxidoreductase activity"/>
    <property type="evidence" value="ECO:0007669"/>
    <property type="project" value="UniProtKB-KW"/>
</dbReference>
<keyword evidence="2" id="KW-0560">Oxidoreductase</keyword>
<proteinExistence type="inferred from homology"/>
<evidence type="ECO:0000256" key="1">
    <source>
        <dbReference type="ARBA" id="ARBA00006484"/>
    </source>
</evidence>
<dbReference type="PRINTS" id="PR00080">
    <property type="entry name" value="SDRFAMILY"/>
</dbReference>
<dbReference type="Gene3D" id="3.40.50.720">
    <property type="entry name" value="NAD(P)-binding Rossmann-like Domain"/>
    <property type="match status" value="1"/>
</dbReference>
<dbReference type="Pfam" id="PF00106">
    <property type="entry name" value="adh_short"/>
    <property type="match status" value="1"/>
</dbReference>
<evidence type="ECO:0000313" key="5">
    <source>
        <dbReference type="Proteomes" id="UP000282971"/>
    </source>
</evidence>
<dbReference type="InterPro" id="IPR002347">
    <property type="entry name" value="SDR_fam"/>
</dbReference>
<dbReference type="InterPro" id="IPR036291">
    <property type="entry name" value="NAD(P)-bd_dom_sf"/>
</dbReference>
<dbReference type="Proteomes" id="UP000282971">
    <property type="component" value="Unassembled WGS sequence"/>
</dbReference>
<organism evidence="4 5">
    <name type="scientific">Sphingomonas crocodyli</name>
    <dbReference type="NCBI Taxonomy" id="1979270"/>
    <lineage>
        <taxon>Bacteria</taxon>
        <taxon>Pseudomonadati</taxon>
        <taxon>Pseudomonadota</taxon>
        <taxon>Alphaproteobacteria</taxon>
        <taxon>Sphingomonadales</taxon>
        <taxon>Sphingomonadaceae</taxon>
        <taxon>Sphingomonas</taxon>
    </lineage>
</organism>
<dbReference type="AlphaFoldDB" id="A0A437M697"/>
<comment type="caution">
    <text evidence="4">The sequence shown here is derived from an EMBL/GenBank/DDBJ whole genome shotgun (WGS) entry which is preliminary data.</text>
</comment>
<dbReference type="EMBL" id="SACN01000001">
    <property type="protein sequence ID" value="RVT93066.1"/>
    <property type="molecule type" value="Genomic_DNA"/>
</dbReference>
<reference evidence="4 5" key="1">
    <citation type="submission" date="2019-01" db="EMBL/GenBank/DDBJ databases">
        <authorList>
            <person name="Chen W.-M."/>
        </authorList>
    </citation>
    <scope>NUCLEOTIDE SEQUENCE [LARGE SCALE GENOMIC DNA]</scope>
    <source>
        <strain evidence="4 5">CCP-7</strain>
    </source>
</reference>
<dbReference type="PANTHER" id="PTHR43391:SF82">
    <property type="entry name" value="OXIDOREDUCTASE SADH-RELATED"/>
    <property type="match status" value="1"/>
</dbReference>
<sequence>MNQRRHNKNGEWGMRSIFVTGGASGIGHATAKLFAGKGWRVGIGDIQTPKEPIDGVAFFLLDVRDRTQWRDALDTFCGGPEGALDVLVNNAGIVRYGRFVASDPVDSDLLVDINIKGVINGCHMALPHLRAGTNPVIVNMASAGAIYGGADLAVYSATKFAVRGLSEALDGEFAPLGVEVRCVMPWFTDTPMVHQSGFDRNTSLNDEMARNGSHTPAMPAAAVWDAVHGKALHYPVGRPTKIFRLFARLFPDAMRKVARKGVLAKDAARAA</sequence>
<keyword evidence="5" id="KW-1185">Reference proteome</keyword>
<protein>
    <submittedName>
        <fullName evidence="4">SDR family oxidoreductase</fullName>
    </submittedName>
</protein>
<evidence type="ECO:0000256" key="2">
    <source>
        <dbReference type="ARBA" id="ARBA00023002"/>
    </source>
</evidence>
<name>A0A437M697_9SPHN</name>
<dbReference type="PRINTS" id="PR00081">
    <property type="entry name" value="GDHRDH"/>
</dbReference>
<comment type="similarity">
    <text evidence="1 3">Belongs to the short-chain dehydrogenases/reductases (SDR) family.</text>
</comment>
<gene>
    <name evidence="4" type="ORF">EOD43_03975</name>
</gene>
<evidence type="ECO:0000256" key="3">
    <source>
        <dbReference type="RuleBase" id="RU000363"/>
    </source>
</evidence>